<organism evidence="2 3">
    <name type="scientific">Puniceibacterium sediminis</name>
    <dbReference type="NCBI Taxonomy" id="1608407"/>
    <lineage>
        <taxon>Bacteria</taxon>
        <taxon>Pseudomonadati</taxon>
        <taxon>Pseudomonadota</taxon>
        <taxon>Alphaproteobacteria</taxon>
        <taxon>Rhodobacterales</taxon>
        <taxon>Paracoccaceae</taxon>
        <taxon>Puniceibacterium</taxon>
    </lineage>
</organism>
<dbReference type="PANTHER" id="PTHR12358">
    <property type="entry name" value="SPHINGOSINE KINASE"/>
    <property type="match status" value="1"/>
</dbReference>
<sequence>MVQVRGESGLKAAPPITNDRICVLMNARAGKDDKQDVARQMEAAFARHPGRFELRMMEKGAGVADSCARAMKDGFGIIVAAGGDGTISGIAGQLAGSGRRMGIVPQGTFNFVARGLGIPEDIDAAVDLIATGTARPFPVGEVNGEIFLNNASLGIYPQILKEREGTYKRWGRSQLAAHWSVLMTFLSFRSPVRMKVRVGGKEIRARTPLAFVARSAYQLEHYGLDGADCIRNGEFALFLLPDVSRWQLLLSALKLANKGMQSKRDFELIRGSDIEIETTKGSQLVAMDGERVRMTAPFRFRMHEDALHVIAPDEVAATDAAAPDAAVA</sequence>
<dbReference type="InterPro" id="IPR017438">
    <property type="entry name" value="ATP-NAD_kinase_N"/>
</dbReference>
<dbReference type="Proteomes" id="UP000198417">
    <property type="component" value="Unassembled WGS sequence"/>
</dbReference>
<dbReference type="AlphaFoldDB" id="A0A238WBY4"/>
<dbReference type="Gene3D" id="3.40.50.10330">
    <property type="entry name" value="Probable inorganic polyphosphate/atp-NAD kinase, domain 1"/>
    <property type="match status" value="1"/>
</dbReference>
<dbReference type="Gene3D" id="2.60.200.40">
    <property type="match status" value="1"/>
</dbReference>
<dbReference type="InterPro" id="IPR016064">
    <property type="entry name" value="NAD/diacylglycerol_kinase_sf"/>
</dbReference>
<evidence type="ECO:0000313" key="3">
    <source>
        <dbReference type="Proteomes" id="UP000198417"/>
    </source>
</evidence>
<keyword evidence="3" id="KW-1185">Reference proteome</keyword>
<protein>
    <submittedName>
        <fullName evidence="2">Diacylglycerol kinase family enzyme</fullName>
    </submittedName>
</protein>
<dbReference type="EMBL" id="FZNN01000005">
    <property type="protein sequence ID" value="SNR43753.1"/>
    <property type="molecule type" value="Genomic_DNA"/>
</dbReference>
<reference evidence="2 3" key="1">
    <citation type="submission" date="2017-06" db="EMBL/GenBank/DDBJ databases">
        <authorList>
            <person name="Kim H.J."/>
            <person name="Triplett B.A."/>
        </authorList>
    </citation>
    <scope>NUCLEOTIDE SEQUENCE [LARGE SCALE GENOMIC DNA]</scope>
    <source>
        <strain evidence="2 3">DSM 29052</strain>
    </source>
</reference>
<dbReference type="Pfam" id="PF00781">
    <property type="entry name" value="DAGK_cat"/>
    <property type="match status" value="1"/>
</dbReference>
<dbReference type="InterPro" id="IPR001206">
    <property type="entry name" value="Diacylglycerol_kinase_cat_dom"/>
</dbReference>
<dbReference type="PANTHER" id="PTHR12358:SF54">
    <property type="entry name" value="SPHINGOSINE KINASE RELATED PROTEIN"/>
    <property type="match status" value="1"/>
</dbReference>
<dbReference type="RefSeq" id="WP_089269881.1">
    <property type="nucleotide sequence ID" value="NZ_FZNN01000005.1"/>
</dbReference>
<keyword evidence="2" id="KW-0418">Kinase</keyword>
<keyword evidence="2" id="KW-0808">Transferase</keyword>
<gene>
    <name evidence="2" type="ORF">SAMN06265370_10555</name>
</gene>
<dbReference type="GO" id="GO:0016301">
    <property type="term" value="F:kinase activity"/>
    <property type="evidence" value="ECO:0007669"/>
    <property type="project" value="UniProtKB-KW"/>
</dbReference>
<evidence type="ECO:0000259" key="1">
    <source>
        <dbReference type="PROSITE" id="PS50146"/>
    </source>
</evidence>
<dbReference type="InterPro" id="IPR050187">
    <property type="entry name" value="Lipid_Phosphate_FormReg"/>
</dbReference>
<evidence type="ECO:0000313" key="2">
    <source>
        <dbReference type="EMBL" id="SNR43753.1"/>
    </source>
</evidence>
<accession>A0A238WBY4</accession>
<dbReference type="SUPFAM" id="SSF111331">
    <property type="entry name" value="NAD kinase/diacylglycerol kinase-like"/>
    <property type="match status" value="1"/>
</dbReference>
<dbReference type="OrthoDB" id="9815110at2"/>
<proteinExistence type="predicted"/>
<feature type="domain" description="DAGKc" evidence="1">
    <location>
        <begin position="16"/>
        <end position="146"/>
    </location>
</feature>
<name>A0A238WBY4_9RHOB</name>
<dbReference type="PROSITE" id="PS50146">
    <property type="entry name" value="DAGK"/>
    <property type="match status" value="1"/>
</dbReference>